<organism evidence="1 2">
    <name type="scientific">Phlyctema vagabunda</name>
    <dbReference type="NCBI Taxonomy" id="108571"/>
    <lineage>
        <taxon>Eukaryota</taxon>
        <taxon>Fungi</taxon>
        <taxon>Dikarya</taxon>
        <taxon>Ascomycota</taxon>
        <taxon>Pezizomycotina</taxon>
        <taxon>Leotiomycetes</taxon>
        <taxon>Helotiales</taxon>
        <taxon>Dermateaceae</taxon>
        <taxon>Phlyctema</taxon>
    </lineage>
</organism>
<sequence length="55" mass="6571">MPVREELTGDIERNTLEVKIKQNTDRPEQSKICLVTRDAHSMRSDFMFLQFDYHT</sequence>
<evidence type="ECO:0000313" key="1">
    <source>
        <dbReference type="EMBL" id="KAL3422435.1"/>
    </source>
</evidence>
<evidence type="ECO:0000313" key="2">
    <source>
        <dbReference type="Proteomes" id="UP001629113"/>
    </source>
</evidence>
<protein>
    <submittedName>
        <fullName evidence="1">Uncharacterized protein</fullName>
    </submittedName>
</protein>
<dbReference type="EMBL" id="JBFCZG010000005">
    <property type="protein sequence ID" value="KAL3422435.1"/>
    <property type="molecule type" value="Genomic_DNA"/>
</dbReference>
<dbReference type="Proteomes" id="UP001629113">
    <property type="component" value="Unassembled WGS sequence"/>
</dbReference>
<reference evidence="1 2" key="1">
    <citation type="submission" date="2024-06" db="EMBL/GenBank/DDBJ databases">
        <title>Complete genome of Phlyctema vagabunda strain 19-DSS-EL-015.</title>
        <authorList>
            <person name="Fiorenzani C."/>
        </authorList>
    </citation>
    <scope>NUCLEOTIDE SEQUENCE [LARGE SCALE GENOMIC DNA]</scope>
    <source>
        <strain evidence="1 2">19-DSS-EL-015</strain>
    </source>
</reference>
<keyword evidence="2" id="KW-1185">Reference proteome</keyword>
<accession>A0ABR4PGM5</accession>
<comment type="caution">
    <text evidence="1">The sequence shown here is derived from an EMBL/GenBank/DDBJ whole genome shotgun (WGS) entry which is preliminary data.</text>
</comment>
<proteinExistence type="predicted"/>
<name>A0ABR4PGM5_9HELO</name>
<gene>
    <name evidence="1" type="ORF">PVAG01_06591</name>
</gene>